<organism evidence="6 7">
    <name type="scientific">Vibrio sinaloensis DSM 21326</name>
    <dbReference type="NCBI Taxonomy" id="945550"/>
    <lineage>
        <taxon>Bacteria</taxon>
        <taxon>Pseudomonadati</taxon>
        <taxon>Pseudomonadota</taxon>
        <taxon>Gammaproteobacteria</taxon>
        <taxon>Vibrionales</taxon>
        <taxon>Vibrionaceae</taxon>
        <taxon>Vibrio</taxon>
        <taxon>Vibrio oreintalis group</taxon>
    </lineage>
</organism>
<dbReference type="InterPro" id="IPR000835">
    <property type="entry name" value="HTH_MarR-typ"/>
</dbReference>
<evidence type="ECO:0008006" key="8">
    <source>
        <dbReference type="Google" id="ProtNLM"/>
    </source>
</evidence>
<protein>
    <recommendedName>
        <fullName evidence="8">MarR family transcriptional regulator</fullName>
    </recommendedName>
</protein>
<evidence type="ECO:0000313" key="7">
    <source>
        <dbReference type="Proteomes" id="UP000006228"/>
    </source>
</evidence>
<evidence type="ECO:0000259" key="5">
    <source>
        <dbReference type="PROSITE" id="PS50995"/>
    </source>
</evidence>
<keyword evidence="3" id="KW-0804">Transcription</keyword>
<dbReference type="eggNOG" id="COG1846">
    <property type="taxonomic scope" value="Bacteria"/>
</dbReference>
<dbReference type="Proteomes" id="UP000006228">
    <property type="component" value="Unassembled WGS sequence"/>
</dbReference>
<dbReference type="SMART" id="SM00347">
    <property type="entry name" value="HTH_MARR"/>
    <property type="match status" value="1"/>
</dbReference>
<proteinExistence type="predicted"/>
<gene>
    <name evidence="6" type="ORF">VISI1226_20136</name>
</gene>
<evidence type="ECO:0000313" key="6">
    <source>
        <dbReference type="EMBL" id="EGA68546.1"/>
    </source>
</evidence>
<evidence type="ECO:0000256" key="1">
    <source>
        <dbReference type="ARBA" id="ARBA00023015"/>
    </source>
</evidence>
<feature type="domain" description="HTH marR-type" evidence="5">
    <location>
        <begin position="1"/>
        <end position="129"/>
    </location>
</feature>
<keyword evidence="1" id="KW-0805">Transcription regulation</keyword>
<name>E8MBT1_PHOS4</name>
<accession>E8MBT1</accession>
<dbReference type="InterPro" id="IPR036390">
    <property type="entry name" value="WH_DNA-bd_sf"/>
</dbReference>
<dbReference type="PANTHER" id="PTHR42756">
    <property type="entry name" value="TRANSCRIPTIONAL REGULATOR, MARR"/>
    <property type="match status" value="1"/>
</dbReference>
<dbReference type="PROSITE" id="PS50995">
    <property type="entry name" value="HTH_MARR_2"/>
    <property type="match status" value="1"/>
</dbReference>
<reference evidence="6 7" key="1">
    <citation type="journal article" date="2012" name="Int. J. Syst. Evol. Microbiol.">
        <title>Vibrio caribbeanicus sp. nov., isolated from the marine sponge Scleritoderma cyanea.</title>
        <authorList>
            <person name="Hoffmann M."/>
            <person name="Monday S.R."/>
            <person name="Allard M.W."/>
            <person name="Strain E.A."/>
            <person name="Whittaker P."/>
            <person name="Naum M."/>
            <person name="McCarthy P.J."/>
            <person name="Lopez J.V."/>
            <person name="Fischer M."/>
            <person name="Brown E.W."/>
        </authorList>
    </citation>
    <scope>NUCLEOTIDE SEQUENCE [LARGE SCALE GENOMIC DNA]</scope>
    <source>
        <strain evidence="7">DSMZ 21326</strain>
    </source>
</reference>
<dbReference type="PRINTS" id="PR00598">
    <property type="entry name" value="HTHMARR"/>
</dbReference>
<comment type="caution">
    <text evidence="6">The sequence shown here is derived from an EMBL/GenBank/DDBJ whole genome shotgun (WGS) entry which is preliminary data.</text>
</comment>
<dbReference type="Pfam" id="PF12802">
    <property type="entry name" value="MarR_2"/>
    <property type="match status" value="1"/>
</dbReference>
<sequence length="129" mass="14788">MELERFCSKAWRLHAKEDLLSGLSFNEYDYLKTIEEHSEGMRITDLAEEMKVSKPSASNMVARLQKKGLVKRVSCVEDGRSKKVMLTEQVVEDLSYEQVVYRSIAQSMVNKLSDEEAKLLNQLLEKSLG</sequence>
<dbReference type="InterPro" id="IPR022687">
    <property type="entry name" value="HTH_DTXR"/>
</dbReference>
<dbReference type="PROSITE" id="PS50944">
    <property type="entry name" value="HTH_DTXR"/>
    <property type="match status" value="1"/>
</dbReference>
<dbReference type="Gene3D" id="1.10.10.10">
    <property type="entry name" value="Winged helix-like DNA-binding domain superfamily/Winged helix DNA-binding domain"/>
    <property type="match status" value="1"/>
</dbReference>
<evidence type="ECO:0000256" key="2">
    <source>
        <dbReference type="ARBA" id="ARBA00023125"/>
    </source>
</evidence>
<dbReference type="AlphaFoldDB" id="E8MBT1"/>
<evidence type="ECO:0000259" key="4">
    <source>
        <dbReference type="PROSITE" id="PS50944"/>
    </source>
</evidence>
<keyword evidence="2" id="KW-0238">DNA-binding</keyword>
<dbReference type="EMBL" id="AEVT01000104">
    <property type="protein sequence ID" value="EGA68546.1"/>
    <property type="molecule type" value="Genomic_DNA"/>
</dbReference>
<dbReference type="GO" id="GO:0003677">
    <property type="term" value="F:DNA binding"/>
    <property type="evidence" value="ECO:0007669"/>
    <property type="project" value="UniProtKB-KW"/>
</dbReference>
<feature type="domain" description="HTH dtxR-type" evidence="4">
    <location>
        <begin position="23"/>
        <end position="87"/>
    </location>
</feature>
<evidence type="ECO:0000256" key="3">
    <source>
        <dbReference type="ARBA" id="ARBA00023163"/>
    </source>
</evidence>
<dbReference type="SUPFAM" id="SSF46785">
    <property type="entry name" value="Winged helix' DNA-binding domain"/>
    <property type="match status" value="1"/>
</dbReference>
<dbReference type="InterPro" id="IPR036388">
    <property type="entry name" value="WH-like_DNA-bd_sf"/>
</dbReference>
<dbReference type="GO" id="GO:0003700">
    <property type="term" value="F:DNA-binding transcription factor activity"/>
    <property type="evidence" value="ECO:0007669"/>
    <property type="project" value="InterPro"/>
</dbReference>
<dbReference type="PANTHER" id="PTHR42756:SF1">
    <property type="entry name" value="TRANSCRIPTIONAL REPRESSOR OF EMRAB OPERON"/>
    <property type="match status" value="1"/>
</dbReference>